<dbReference type="CDD" id="cd20175">
    <property type="entry name" value="ThyX"/>
    <property type="match status" value="2"/>
</dbReference>
<proteinExistence type="predicted"/>
<evidence type="ECO:0000313" key="1">
    <source>
        <dbReference type="EMBL" id="CAI7989125.1"/>
    </source>
</evidence>
<dbReference type="Proteomes" id="UP001174909">
    <property type="component" value="Unassembled WGS sequence"/>
</dbReference>
<evidence type="ECO:0000313" key="2">
    <source>
        <dbReference type="Proteomes" id="UP001174909"/>
    </source>
</evidence>
<dbReference type="PROSITE" id="PS51331">
    <property type="entry name" value="THYX"/>
    <property type="match status" value="2"/>
</dbReference>
<gene>
    <name evidence="1" type="ORF">GBAR_LOCUS136</name>
</gene>
<organism evidence="1 2">
    <name type="scientific">Geodia barretti</name>
    <name type="common">Barrett's horny sponge</name>
    <dbReference type="NCBI Taxonomy" id="519541"/>
    <lineage>
        <taxon>Eukaryota</taxon>
        <taxon>Metazoa</taxon>
        <taxon>Porifera</taxon>
        <taxon>Demospongiae</taxon>
        <taxon>Heteroscleromorpha</taxon>
        <taxon>Tetractinellida</taxon>
        <taxon>Astrophorina</taxon>
        <taxon>Geodiidae</taxon>
        <taxon>Geodia</taxon>
    </lineage>
</organism>
<dbReference type="EMBL" id="CASHTH010000022">
    <property type="protein sequence ID" value="CAI7989125.1"/>
    <property type="molecule type" value="Genomic_DNA"/>
</dbReference>
<dbReference type="GO" id="GO:0070402">
    <property type="term" value="F:NADPH binding"/>
    <property type="evidence" value="ECO:0007669"/>
    <property type="project" value="TreeGrafter"/>
</dbReference>
<dbReference type="GO" id="GO:0050797">
    <property type="term" value="F:thymidylate synthase (FAD) activity"/>
    <property type="evidence" value="ECO:0007669"/>
    <property type="project" value="InterPro"/>
</dbReference>
<dbReference type="InterPro" id="IPR003669">
    <property type="entry name" value="Thymidylate_synthase_ThyX"/>
</dbReference>
<dbReference type="PANTHER" id="PTHR34934:SF1">
    <property type="entry name" value="FLAVIN-DEPENDENT THYMIDYLATE SYNTHASE"/>
    <property type="match status" value="1"/>
</dbReference>
<dbReference type="PANTHER" id="PTHR34934">
    <property type="entry name" value="FLAVIN-DEPENDENT THYMIDYLATE SYNTHASE"/>
    <property type="match status" value="1"/>
</dbReference>
<name>A0AA35QS71_GEOBA</name>
<sequence length="476" mass="54592">MTSSQAAAYSPRVYPLDAHKLTEEEIAVAFAMTSRRPEPFDEIADQVSQEKAADFHERWVLGYGHASVAEHAVVHLAVENISRMACDTLEDNRLASYTEKSSRYQVMPQDYYHVPSELDGNQQARTAYISAARGLFDSYHRLLDACMEYLRRADAQREQERDGAYNLRLRRMATDSCRAVLPAATLTNVGVTANARVLEHAISKLMSSGLSEERDLGEQMREQGRQITPTLIKYANRNKFLEASLQRDWQLGLPIDELSSGSPSITVRLVQLDPLAEERLAAALLFRQSSLDYESVWLQATEMSQDDRLGLIEGFMGHLGDHDAPLREFELVDYVFEFVMEYGAYREFKRHRMQSYFHQALTPDLGFKVPELLMKAGLGTEFQSAMDLSVRGYRQVAQYSPLAAQYLVTHGHYRRVLAKINLRECYHLFKLRSSGQAHESVREPVIEAMRLAVEAHPQLFRWLRLREFPEWWPFNS</sequence>
<dbReference type="Gene3D" id="3.30.1360.170">
    <property type="match status" value="2"/>
</dbReference>
<dbReference type="AlphaFoldDB" id="A0AA35QS71"/>
<protein>
    <submittedName>
        <fullName evidence="1">UPF0159 protein TC_0921</fullName>
    </submittedName>
</protein>
<comment type="caution">
    <text evidence="1">The sequence shown here is derived from an EMBL/GenBank/DDBJ whole genome shotgun (WGS) entry which is preliminary data.</text>
</comment>
<keyword evidence="2" id="KW-1185">Reference proteome</keyword>
<accession>A0AA35QS71</accession>
<dbReference type="Pfam" id="PF02511">
    <property type="entry name" value="Thy1"/>
    <property type="match status" value="2"/>
</dbReference>
<dbReference type="GO" id="GO:0050660">
    <property type="term" value="F:flavin adenine dinucleotide binding"/>
    <property type="evidence" value="ECO:0007669"/>
    <property type="project" value="InterPro"/>
</dbReference>
<dbReference type="GO" id="GO:0004799">
    <property type="term" value="F:thymidylate synthase activity"/>
    <property type="evidence" value="ECO:0007669"/>
    <property type="project" value="TreeGrafter"/>
</dbReference>
<dbReference type="SUPFAM" id="SSF69796">
    <property type="entry name" value="Thymidylate synthase-complementing protein Thy1"/>
    <property type="match status" value="2"/>
</dbReference>
<dbReference type="InterPro" id="IPR036098">
    <property type="entry name" value="Thymidylate_synthase_ThyX_sf"/>
</dbReference>
<dbReference type="GO" id="GO:0006231">
    <property type="term" value="P:dTMP biosynthetic process"/>
    <property type="evidence" value="ECO:0007669"/>
    <property type="project" value="InterPro"/>
</dbReference>
<reference evidence="1" key="1">
    <citation type="submission" date="2023-03" db="EMBL/GenBank/DDBJ databases">
        <authorList>
            <person name="Steffen K."/>
            <person name="Cardenas P."/>
        </authorList>
    </citation>
    <scope>NUCLEOTIDE SEQUENCE</scope>
</reference>